<dbReference type="GO" id="GO:0003700">
    <property type="term" value="F:DNA-binding transcription factor activity"/>
    <property type="evidence" value="ECO:0007669"/>
    <property type="project" value="InterPro"/>
</dbReference>
<proteinExistence type="predicted"/>
<evidence type="ECO:0000313" key="6">
    <source>
        <dbReference type="EMBL" id="TGU72911.1"/>
    </source>
</evidence>
<evidence type="ECO:0000259" key="4">
    <source>
        <dbReference type="PROSITE" id="PS50995"/>
    </source>
</evidence>
<evidence type="ECO:0000256" key="3">
    <source>
        <dbReference type="ARBA" id="ARBA00023163"/>
    </source>
</evidence>
<accession>A0A4S1CAZ9</accession>
<keyword evidence="7" id="KW-1185">Reference proteome</keyword>
<evidence type="ECO:0000313" key="5">
    <source>
        <dbReference type="EMBL" id="TGU70491.1"/>
    </source>
</evidence>
<name>A0A4S1CAZ9_9BACT</name>
<dbReference type="SUPFAM" id="SSF46785">
    <property type="entry name" value="Winged helix' DNA-binding domain"/>
    <property type="match status" value="1"/>
</dbReference>
<dbReference type="RefSeq" id="WP_135870378.1">
    <property type="nucleotide sequence ID" value="NZ_SRSC01000002.1"/>
</dbReference>
<organism evidence="5 7">
    <name type="scientific">Geomonas terrae</name>
    <dbReference type="NCBI Taxonomy" id="2562681"/>
    <lineage>
        <taxon>Bacteria</taxon>
        <taxon>Pseudomonadati</taxon>
        <taxon>Thermodesulfobacteriota</taxon>
        <taxon>Desulfuromonadia</taxon>
        <taxon>Geobacterales</taxon>
        <taxon>Geobacteraceae</taxon>
        <taxon>Geomonas</taxon>
    </lineage>
</organism>
<dbReference type="Proteomes" id="UP000306416">
    <property type="component" value="Unassembled WGS sequence"/>
</dbReference>
<dbReference type="InterPro" id="IPR036388">
    <property type="entry name" value="WH-like_DNA-bd_sf"/>
</dbReference>
<dbReference type="Gene3D" id="1.10.10.10">
    <property type="entry name" value="Winged helix-like DNA-binding domain superfamily/Winged helix DNA-binding domain"/>
    <property type="match status" value="1"/>
</dbReference>
<keyword evidence="2" id="KW-0238">DNA-binding</keyword>
<evidence type="ECO:0000256" key="2">
    <source>
        <dbReference type="ARBA" id="ARBA00023125"/>
    </source>
</evidence>
<dbReference type="Pfam" id="PF12802">
    <property type="entry name" value="MarR_2"/>
    <property type="match status" value="1"/>
</dbReference>
<dbReference type="PRINTS" id="PR00598">
    <property type="entry name" value="HTHMARR"/>
</dbReference>
<dbReference type="InterPro" id="IPR036390">
    <property type="entry name" value="WH_DNA-bd_sf"/>
</dbReference>
<keyword evidence="3" id="KW-0804">Transcription</keyword>
<dbReference type="EMBL" id="SRSC01000002">
    <property type="protein sequence ID" value="TGU72911.1"/>
    <property type="molecule type" value="Genomic_DNA"/>
</dbReference>
<gene>
    <name evidence="6" type="ORF">E4633_11540</name>
    <name evidence="5" type="ORF">E4633_15930</name>
</gene>
<evidence type="ECO:0000313" key="7">
    <source>
        <dbReference type="Proteomes" id="UP000306416"/>
    </source>
</evidence>
<keyword evidence="1" id="KW-0805">Transcription regulation</keyword>
<dbReference type="GO" id="GO:0003677">
    <property type="term" value="F:DNA binding"/>
    <property type="evidence" value="ECO:0007669"/>
    <property type="project" value="UniProtKB-KW"/>
</dbReference>
<dbReference type="InterPro" id="IPR023187">
    <property type="entry name" value="Tscrpt_reg_MarR-type_CS"/>
</dbReference>
<protein>
    <submittedName>
        <fullName evidence="5">MarR family transcriptional regulator</fullName>
    </submittedName>
</protein>
<reference evidence="5 7" key="1">
    <citation type="submission" date="2019-04" db="EMBL/GenBank/DDBJ databases">
        <title>Geobacter oryzae sp. nov., ferric-reducing bacteria isolated from paddy soil.</title>
        <authorList>
            <person name="Xu Z."/>
            <person name="Masuda Y."/>
            <person name="Itoh H."/>
            <person name="Senoo K."/>
        </authorList>
    </citation>
    <scope>NUCLEOTIDE SEQUENCE [LARGE SCALE GENOMIC DNA]</scope>
    <source>
        <strain evidence="5 7">Red111</strain>
    </source>
</reference>
<evidence type="ECO:0000256" key="1">
    <source>
        <dbReference type="ARBA" id="ARBA00023015"/>
    </source>
</evidence>
<dbReference type="PANTHER" id="PTHR42756:SF1">
    <property type="entry name" value="TRANSCRIPTIONAL REPRESSOR OF EMRAB OPERON"/>
    <property type="match status" value="1"/>
</dbReference>
<dbReference type="AlphaFoldDB" id="A0A4S1CAZ9"/>
<dbReference type="SMART" id="SM00347">
    <property type="entry name" value="HTH_MARR"/>
    <property type="match status" value="1"/>
</dbReference>
<dbReference type="EMBL" id="SRSC01000004">
    <property type="protein sequence ID" value="TGU70491.1"/>
    <property type="molecule type" value="Genomic_DNA"/>
</dbReference>
<comment type="caution">
    <text evidence="5">The sequence shown here is derived from an EMBL/GenBank/DDBJ whole genome shotgun (WGS) entry which is preliminary data.</text>
</comment>
<feature type="domain" description="HTH marR-type" evidence="4">
    <location>
        <begin position="10"/>
        <end position="143"/>
    </location>
</feature>
<dbReference type="PANTHER" id="PTHR42756">
    <property type="entry name" value="TRANSCRIPTIONAL REGULATOR, MARR"/>
    <property type="match status" value="1"/>
</dbReference>
<sequence length="154" mass="17564">MTLLTKKIDKQSLLYRMGFLTRRWRQMLDSAFQSLGLTDAAWRPLLHLHHLGDGIKQKDLAASLGIEGPSLTRILDQLIAKGFIERVEDASDRRAKLLTLSPQGRAMVTEITGKVSALEHDLLSAFDDTEIEQMSYFVERLEKRLQETRSRLKG</sequence>
<dbReference type="PROSITE" id="PS50995">
    <property type="entry name" value="HTH_MARR_2"/>
    <property type="match status" value="1"/>
</dbReference>
<dbReference type="InterPro" id="IPR000835">
    <property type="entry name" value="HTH_MarR-typ"/>
</dbReference>
<dbReference type="PROSITE" id="PS01117">
    <property type="entry name" value="HTH_MARR_1"/>
    <property type="match status" value="1"/>
</dbReference>